<dbReference type="Proteomes" id="UP000271098">
    <property type="component" value="Unassembled WGS sequence"/>
</dbReference>
<name>A0A183DBX6_9BILA</name>
<evidence type="ECO:0000313" key="2">
    <source>
        <dbReference type="EMBL" id="VDK53871.1"/>
    </source>
</evidence>
<dbReference type="AlphaFoldDB" id="A0A183DBX6"/>
<proteinExistence type="predicted"/>
<keyword evidence="3" id="KW-1185">Reference proteome</keyword>
<dbReference type="WBParaSite" id="GPUH_0000622501-mRNA-1">
    <property type="protein sequence ID" value="GPUH_0000622501-mRNA-1"/>
    <property type="gene ID" value="GPUH_0000622501"/>
</dbReference>
<protein>
    <submittedName>
        <fullName evidence="4">Secreted protein</fullName>
    </submittedName>
</protein>
<dbReference type="EMBL" id="UYRT01014290">
    <property type="protein sequence ID" value="VDK53871.1"/>
    <property type="molecule type" value="Genomic_DNA"/>
</dbReference>
<evidence type="ECO:0000256" key="1">
    <source>
        <dbReference type="SAM" id="MobiDB-lite"/>
    </source>
</evidence>
<reference evidence="4" key="1">
    <citation type="submission" date="2016-06" db="UniProtKB">
        <authorList>
            <consortium name="WormBaseParasite"/>
        </authorList>
    </citation>
    <scope>IDENTIFICATION</scope>
</reference>
<evidence type="ECO:0000313" key="3">
    <source>
        <dbReference type="Proteomes" id="UP000271098"/>
    </source>
</evidence>
<sequence length="61" mass="6929">MSMAARATAPMMLNGAPSAPRMRATHQGECSCRCEKDFLQHHSFNIRIIGRKRRIFGIRRG</sequence>
<feature type="region of interest" description="Disordered" evidence="1">
    <location>
        <begin position="1"/>
        <end position="24"/>
    </location>
</feature>
<evidence type="ECO:0000313" key="4">
    <source>
        <dbReference type="WBParaSite" id="GPUH_0000622501-mRNA-1"/>
    </source>
</evidence>
<reference evidence="2 3" key="2">
    <citation type="submission" date="2018-11" db="EMBL/GenBank/DDBJ databases">
        <authorList>
            <consortium name="Pathogen Informatics"/>
        </authorList>
    </citation>
    <scope>NUCLEOTIDE SEQUENCE [LARGE SCALE GENOMIC DNA]</scope>
</reference>
<gene>
    <name evidence="2" type="ORF">GPUH_LOCUS6217</name>
</gene>
<organism evidence="4">
    <name type="scientific">Gongylonema pulchrum</name>
    <dbReference type="NCBI Taxonomy" id="637853"/>
    <lineage>
        <taxon>Eukaryota</taxon>
        <taxon>Metazoa</taxon>
        <taxon>Ecdysozoa</taxon>
        <taxon>Nematoda</taxon>
        <taxon>Chromadorea</taxon>
        <taxon>Rhabditida</taxon>
        <taxon>Spirurina</taxon>
        <taxon>Spiruromorpha</taxon>
        <taxon>Spiruroidea</taxon>
        <taxon>Gongylonematidae</taxon>
        <taxon>Gongylonema</taxon>
    </lineage>
</organism>
<accession>A0A183DBX6</accession>